<accession>A0A8D2MW00</accession>
<reference evidence="2" key="1">
    <citation type="submission" date="2025-08" db="UniProtKB">
        <authorList>
            <consortium name="Ensembl"/>
        </authorList>
    </citation>
    <scope>IDENTIFICATION</scope>
</reference>
<keyword evidence="3" id="KW-1185">Reference proteome</keyword>
<evidence type="ECO:0000313" key="2">
    <source>
        <dbReference type="Ensembl" id="ENSZALP00000014645.1"/>
    </source>
</evidence>
<proteinExistence type="predicted"/>
<dbReference type="Ensembl" id="ENSZALT00000019853.1">
    <property type="protein sequence ID" value="ENSZALP00000014645.1"/>
    <property type="gene ID" value="ENSZALG00000012141.1"/>
</dbReference>
<name>A0A8D2MW00_ZONAL</name>
<dbReference type="Proteomes" id="UP000694413">
    <property type="component" value="Unassembled WGS sequence"/>
</dbReference>
<feature type="region of interest" description="Disordered" evidence="1">
    <location>
        <begin position="208"/>
        <end position="235"/>
    </location>
</feature>
<dbReference type="AlphaFoldDB" id="A0A8D2MW00"/>
<protein>
    <submittedName>
        <fullName evidence="2">Uncharacterized protein</fullName>
    </submittedName>
</protein>
<feature type="compositionally biased region" description="Basic and acidic residues" evidence="1">
    <location>
        <begin position="225"/>
        <end position="235"/>
    </location>
</feature>
<reference evidence="2" key="2">
    <citation type="submission" date="2025-09" db="UniProtKB">
        <authorList>
            <consortium name="Ensembl"/>
        </authorList>
    </citation>
    <scope>IDENTIFICATION</scope>
</reference>
<organism evidence="2 3">
    <name type="scientific">Zonotrichia albicollis</name>
    <name type="common">White-throated sparrow</name>
    <name type="synonym">Fringilla albicollis</name>
    <dbReference type="NCBI Taxonomy" id="44394"/>
    <lineage>
        <taxon>Eukaryota</taxon>
        <taxon>Metazoa</taxon>
        <taxon>Chordata</taxon>
        <taxon>Craniata</taxon>
        <taxon>Vertebrata</taxon>
        <taxon>Euteleostomi</taxon>
        <taxon>Archelosauria</taxon>
        <taxon>Archosauria</taxon>
        <taxon>Dinosauria</taxon>
        <taxon>Saurischia</taxon>
        <taxon>Theropoda</taxon>
        <taxon>Coelurosauria</taxon>
        <taxon>Aves</taxon>
        <taxon>Neognathae</taxon>
        <taxon>Neoaves</taxon>
        <taxon>Telluraves</taxon>
        <taxon>Australaves</taxon>
        <taxon>Passeriformes</taxon>
        <taxon>Passerellidae</taxon>
        <taxon>Zonotrichia</taxon>
    </lineage>
</organism>
<sequence>LLGYATAGNTYREYILLERLSYSSIKPTYKLSEEKIGGEEWMGAWAPVSSVTPAITVGKSWCPTMHQLLLVSTPRRSSPRTTPSRTAGSWEWKAGVFHWEPVVKYACELEGDSEAGRWAEKQEKLRKVNECLLFLALGCSRCLCGQSLWAARPGQGQHHRQVGNLKMFSATTETTSHLPPTPTKAPAPTQRTPILTTACPQASAPLHELAAPKPPQGHQQGLCPCRDHVQPHPKP</sequence>
<evidence type="ECO:0000313" key="3">
    <source>
        <dbReference type="Proteomes" id="UP000694413"/>
    </source>
</evidence>
<evidence type="ECO:0000256" key="1">
    <source>
        <dbReference type="SAM" id="MobiDB-lite"/>
    </source>
</evidence>